<name>A0ABS3IU72_9BIFI</name>
<dbReference type="Gene3D" id="2.130.10.30">
    <property type="entry name" value="Regulator of chromosome condensation 1/beta-lactamase-inhibitor protein II"/>
    <property type="match status" value="1"/>
</dbReference>
<keyword evidence="2" id="KW-1185">Reference proteome</keyword>
<reference evidence="1" key="1">
    <citation type="submission" date="2021-03" db="EMBL/GenBank/DDBJ databases">
        <title>Genome sequence of Bifidobacterium asteroides strain wkB204 isolated from a honey bee gut.</title>
        <authorList>
            <person name="Motta E.V.S."/>
            <person name="Kwong W.K."/>
            <person name="Moran N.A."/>
        </authorList>
    </citation>
    <scope>NUCLEOTIDE SEQUENCE</scope>
    <source>
        <strain evidence="1">WkB204</strain>
    </source>
</reference>
<dbReference type="Pfam" id="PF00415">
    <property type="entry name" value="RCC1"/>
    <property type="match status" value="1"/>
</dbReference>
<dbReference type="EMBL" id="JAFMNU010000013">
    <property type="protein sequence ID" value="MBO0623914.1"/>
    <property type="molecule type" value="Genomic_DNA"/>
</dbReference>
<sequence length="105" mass="11596">MFDGWLQSNIAYDFSRPVTRSITLTQGPAAGNTETTLTPPKPRGICFNRISLKDFHSAAIRSDSSLYAWVKNSSGQLGDGTNTDQNKPAKLNGFTWKQISLNNLF</sequence>
<dbReference type="InterPro" id="IPR000408">
    <property type="entry name" value="Reg_chr_condens"/>
</dbReference>
<proteinExistence type="predicted"/>
<gene>
    <name evidence="1" type="ORF">J1F30_05985</name>
</gene>
<dbReference type="InterPro" id="IPR009091">
    <property type="entry name" value="RCC1/BLIP-II"/>
</dbReference>
<accession>A0ABS3IU72</accession>
<dbReference type="RefSeq" id="WP_254476926.1">
    <property type="nucleotide sequence ID" value="NZ_JAFMNU020000001.1"/>
</dbReference>
<protein>
    <submittedName>
        <fullName evidence="1">Uncharacterized protein</fullName>
    </submittedName>
</protein>
<organism evidence="1 2">
    <name type="scientific">Bifidobacterium asteroides</name>
    <dbReference type="NCBI Taxonomy" id="1684"/>
    <lineage>
        <taxon>Bacteria</taxon>
        <taxon>Bacillati</taxon>
        <taxon>Actinomycetota</taxon>
        <taxon>Actinomycetes</taxon>
        <taxon>Bifidobacteriales</taxon>
        <taxon>Bifidobacteriaceae</taxon>
        <taxon>Bifidobacterium</taxon>
    </lineage>
</organism>
<evidence type="ECO:0000313" key="2">
    <source>
        <dbReference type="Proteomes" id="UP000664299"/>
    </source>
</evidence>
<evidence type="ECO:0000313" key="1">
    <source>
        <dbReference type="EMBL" id="MBO0623914.1"/>
    </source>
</evidence>
<comment type="caution">
    <text evidence="1">The sequence shown here is derived from an EMBL/GenBank/DDBJ whole genome shotgun (WGS) entry which is preliminary data.</text>
</comment>
<dbReference type="Proteomes" id="UP000664299">
    <property type="component" value="Unassembled WGS sequence"/>
</dbReference>
<dbReference type="SUPFAM" id="SSF50985">
    <property type="entry name" value="RCC1/BLIP-II"/>
    <property type="match status" value="1"/>
</dbReference>